<organism evidence="1 2">
    <name type="scientific">Paraoerskovia marina</name>
    <dbReference type="NCBI Taxonomy" id="545619"/>
    <lineage>
        <taxon>Bacteria</taxon>
        <taxon>Bacillati</taxon>
        <taxon>Actinomycetota</taxon>
        <taxon>Actinomycetes</taxon>
        <taxon>Micrococcales</taxon>
        <taxon>Cellulomonadaceae</taxon>
        <taxon>Paraoerskovia</taxon>
    </lineage>
</organism>
<dbReference type="STRING" id="545619.SAMN04489860_0616"/>
<dbReference type="EMBL" id="LT629776">
    <property type="protein sequence ID" value="SDS02235.1"/>
    <property type="molecule type" value="Genomic_DNA"/>
</dbReference>
<dbReference type="Proteomes" id="UP000185663">
    <property type="component" value="Chromosome I"/>
</dbReference>
<accession>A0A1H1NTZ9</accession>
<protein>
    <submittedName>
        <fullName evidence="1">Uncharacterized protein</fullName>
    </submittedName>
</protein>
<keyword evidence="2" id="KW-1185">Reference proteome</keyword>
<dbReference type="AlphaFoldDB" id="A0A1H1NTZ9"/>
<evidence type="ECO:0000313" key="2">
    <source>
        <dbReference type="Proteomes" id="UP000185663"/>
    </source>
</evidence>
<proteinExistence type="predicted"/>
<reference evidence="1 2" key="1">
    <citation type="submission" date="2016-10" db="EMBL/GenBank/DDBJ databases">
        <authorList>
            <person name="de Groot N.N."/>
        </authorList>
    </citation>
    <scope>NUCLEOTIDE SEQUENCE [LARGE SCALE GENOMIC DNA]</scope>
    <source>
        <strain evidence="1 2">DSM 22126</strain>
    </source>
</reference>
<evidence type="ECO:0000313" key="1">
    <source>
        <dbReference type="EMBL" id="SDS02235.1"/>
    </source>
</evidence>
<dbReference type="RefSeq" id="WP_083371543.1">
    <property type="nucleotide sequence ID" value="NZ_LT629776.1"/>
</dbReference>
<name>A0A1H1NTZ9_9CELL</name>
<gene>
    <name evidence="1" type="ORF">SAMN04489860_0616</name>
</gene>
<sequence>MGGAVDNFLGARASVTRVSADEGETLAEKLTVDEREIFTASAPVVRLRAALPESVTLDAGDCGCVRVRDAIDTYALWATARLSGVSSLAGALIDGAAGSVDAYAAADHELSAATS</sequence>